<reference evidence="3 5" key="2">
    <citation type="journal article" date="2011" name="J. Bacteriol.">
        <title>Complete genome sequence of Algoriphagus sp. PR1, bacterial prey of a colony-forming choanoflagellate.</title>
        <authorList>
            <person name="Alegado R.A."/>
            <person name="Ferriera S."/>
            <person name="Nusbaum C."/>
            <person name="Young S.K."/>
            <person name="Zeng Q."/>
            <person name="Imamovic A."/>
            <person name="Fairclough S.R."/>
            <person name="King N."/>
        </authorList>
    </citation>
    <scope>NUCLEOTIDE SEQUENCE [LARGE SCALE GENOMIC DNA]</scope>
    <source>
        <strain evidence="3 5">PR1</strain>
    </source>
</reference>
<evidence type="ECO:0000313" key="5">
    <source>
        <dbReference type="Proteomes" id="UP000003919"/>
    </source>
</evidence>
<organism evidence="3 5">
    <name type="scientific">Algoriphagus machipongonensis</name>
    <dbReference type="NCBI Taxonomy" id="388413"/>
    <lineage>
        <taxon>Bacteria</taxon>
        <taxon>Pseudomonadati</taxon>
        <taxon>Bacteroidota</taxon>
        <taxon>Cytophagia</taxon>
        <taxon>Cytophagales</taxon>
        <taxon>Cyclobacteriaceae</taxon>
        <taxon>Algoriphagus</taxon>
    </lineage>
</organism>
<dbReference type="AlphaFoldDB" id="A3I012"/>
<dbReference type="Proteomes" id="UP000003919">
    <property type="component" value="Chromosome"/>
</dbReference>
<dbReference type="InterPro" id="IPR050190">
    <property type="entry name" value="UPF0213_domain"/>
</dbReference>
<dbReference type="RefSeq" id="WP_008199692.1">
    <property type="nucleotide sequence ID" value="NZ_CM001023.1"/>
</dbReference>
<evidence type="ECO:0000313" key="4">
    <source>
        <dbReference type="EMBL" id="EAZ80849.1"/>
    </source>
</evidence>
<feature type="domain" description="GIY-YIG" evidence="2">
    <location>
        <begin position="1"/>
        <end position="76"/>
    </location>
</feature>
<dbReference type="eggNOG" id="COG2827">
    <property type="taxonomic scope" value="Bacteria"/>
</dbReference>
<dbReference type="HOGENOM" id="CLU_135650_6_2_10"/>
<evidence type="ECO:0000313" key="3">
    <source>
        <dbReference type="EMBL" id="EAZ80848.1"/>
    </source>
</evidence>
<dbReference type="PROSITE" id="PS50164">
    <property type="entry name" value="GIY_YIG"/>
    <property type="match status" value="1"/>
</dbReference>
<dbReference type="CDD" id="cd10449">
    <property type="entry name" value="GIY-YIG_SLX1_like"/>
    <property type="match status" value="1"/>
</dbReference>
<sequence length="79" mass="9291">MEFTVYILFSDKLGKYYVGQTKDLKSRLSRHNQGRERFTRTGCPWKLIHSIYCSSRSEAMILEKKIKNLGAKRYLASLE</sequence>
<dbReference type="InterPro" id="IPR035901">
    <property type="entry name" value="GIY-YIG_endonuc_sf"/>
</dbReference>
<dbReference type="EMBL" id="AAXU02000001">
    <property type="protein sequence ID" value="EAZ80849.1"/>
    <property type="molecule type" value="Genomic_DNA"/>
</dbReference>
<proteinExistence type="inferred from homology"/>
<dbReference type="Pfam" id="PF01541">
    <property type="entry name" value="GIY-YIG"/>
    <property type="match status" value="1"/>
</dbReference>
<dbReference type="PANTHER" id="PTHR34477">
    <property type="entry name" value="UPF0213 PROTEIN YHBQ"/>
    <property type="match status" value="1"/>
</dbReference>
<accession>A3I012</accession>
<dbReference type="PANTHER" id="PTHR34477:SF1">
    <property type="entry name" value="UPF0213 PROTEIN YHBQ"/>
    <property type="match status" value="1"/>
</dbReference>
<dbReference type="InterPro" id="IPR000305">
    <property type="entry name" value="GIY-YIG_endonuc"/>
</dbReference>
<keyword evidence="5" id="KW-1185">Reference proteome</keyword>
<dbReference type="STRING" id="388413.ALPR1_07980"/>
<dbReference type="OrthoDB" id="1495241at2"/>
<name>A3I012_9BACT</name>
<reference evidence="3" key="1">
    <citation type="submission" date="2010-05" db="EMBL/GenBank/DDBJ databases">
        <authorList>
            <consortium name="The Broad Institute Genome Sequencing Platform"/>
            <person name="Russ C."/>
            <person name="Cuomo C."/>
            <person name="Shea T."/>
            <person name="Young S.K."/>
            <person name="Zeng Q."/>
            <person name="Koehrsen M."/>
            <person name="Haas B."/>
            <person name="Borodovsky M."/>
            <person name="Guigo R."/>
            <person name="Alvarado L."/>
            <person name="Berlin A."/>
            <person name="Bochicchio J."/>
            <person name="Borenstein D."/>
            <person name="Chapman S."/>
            <person name="Chen Z."/>
            <person name="Freedman E."/>
            <person name="Gellesch M."/>
            <person name="Goldberg J."/>
            <person name="Griggs A."/>
            <person name="Gujja S."/>
            <person name="Heilman E."/>
            <person name="Heiman D."/>
            <person name="Hepburn T."/>
            <person name="Howarth C."/>
            <person name="Jen D."/>
            <person name="Larson L."/>
            <person name="Mehta T."/>
            <person name="Park D."/>
            <person name="Pearson M."/>
            <person name="Roberts A."/>
            <person name="Saif S."/>
            <person name="Shenoy N."/>
            <person name="Sisk P."/>
            <person name="Stolte C."/>
            <person name="Sykes S."/>
            <person name="Thomson T."/>
            <person name="Walk T."/>
            <person name="White J."/>
            <person name="Yandava C."/>
            <person name="Burger G."/>
            <person name="Gray M.W."/>
            <person name="Holland P.W.H."/>
            <person name="King N."/>
            <person name="Lang F.B.F."/>
            <person name="Roger A.J."/>
            <person name="Ruiz-Trillo I."/>
            <person name="Lander E."/>
            <person name="Nusbaum C."/>
        </authorList>
    </citation>
    <scope>NUCLEOTIDE SEQUENCE</scope>
    <source>
        <strain evidence="3">PR1</strain>
    </source>
</reference>
<protein>
    <submittedName>
        <fullName evidence="3">Excinuclease ABC subunit C</fullName>
    </submittedName>
</protein>
<comment type="similarity">
    <text evidence="1">Belongs to the UPF0213 family.</text>
</comment>
<dbReference type="Gene3D" id="3.40.1440.10">
    <property type="entry name" value="GIY-YIG endonuclease"/>
    <property type="match status" value="1"/>
</dbReference>
<evidence type="ECO:0000256" key="1">
    <source>
        <dbReference type="ARBA" id="ARBA00007435"/>
    </source>
</evidence>
<dbReference type="SUPFAM" id="SSF82771">
    <property type="entry name" value="GIY-YIG endonuclease"/>
    <property type="match status" value="1"/>
</dbReference>
<gene>
    <name evidence="3" type="ORF">ALPR1_07980</name>
    <name evidence="4" type="ORF">ALPR1_07985</name>
</gene>
<comment type="caution">
    <text evidence="3">The sequence shown here is derived from an EMBL/GenBank/DDBJ whole genome shotgun (WGS) entry which is preliminary data.</text>
</comment>
<evidence type="ECO:0000259" key="2">
    <source>
        <dbReference type="PROSITE" id="PS50164"/>
    </source>
</evidence>
<dbReference type="EMBL" id="AAXU02000001">
    <property type="protein sequence ID" value="EAZ80848.1"/>
    <property type="molecule type" value="Genomic_DNA"/>
</dbReference>